<evidence type="ECO:0000313" key="4">
    <source>
        <dbReference type="EMBL" id="GAA4416038.1"/>
    </source>
</evidence>
<gene>
    <name evidence="4" type="ORF">GCM10023169_02940</name>
</gene>
<dbReference type="Proteomes" id="UP001500622">
    <property type="component" value="Unassembled WGS sequence"/>
</dbReference>
<sequence length="421" mass="44892">MFLTAEQQAMADGEQGEAVAAAMRILVRYGEIMDAEGLVEVASAAGANIYGPRHAVPLGTDDPRALFNRFSLNTDAPLESPGTRVHSCQLIGPMDRETPEVQDMPRAAVDRVEASQAYLEGLGVSLLNTCTPYQVGFLPTLGDHCAWMESSAVVFINSVIGARTNTEGRESAAASMLTGLTPNAGLHLDVNRRADVRVRVRTPMSDTFAWNVLGYWLGAAVEDDAVPVLDGIDTVPDLVQLKQLGAAAASSGDTELFHIPGVTPECASVEQVLVDGAAEVTFGPDELRQTVERLNVTRTGDDVDFVMIGCPHASYEQLQQVAAMVDGRRLSPDVALWVFTPSALRERARQEGLLATIERSGARVLSDTCPAIGQFLPKGTRRFATDSAKQVHYLPAIMGVEGAFATTAQCVAAAVDGRLPS</sequence>
<accession>A0ABP8KTB2</accession>
<dbReference type="InterPro" id="IPR036008">
    <property type="entry name" value="Aconitase_4Fe-4S_dom"/>
</dbReference>
<dbReference type="EMBL" id="BAABGN010000001">
    <property type="protein sequence ID" value="GAA4416038.1"/>
    <property type="molecule type" value="Genomic_DNA"/>
</dbReference>
<name>A0ABP8KTB2_9MICO</name>
<evidence type="ECO:0000256" key="1">
    <source>
        <dbReference type="ARBA" id="ARBA00023004"/>
    </source>
</evidence>
<proteinExistence type="predicted"/>
<dbReference type="RefSeq" id="WP_345214717.1">
    <property type="nucleotide sequence ID" value="NZ_BAABGN010000001.1"/>
</dbReference>
<dbReference type="SUPFAM" id="SSF53732">
    <property type="entry name" value="Aconitase iron-sulfur domain"/>
    <property type="match status" value="1"/>
</dbReference>
<evidence type="ECO:0000256" key="2">
    <source>
        <dbReference type="ARBA" id="ARBA00023239"/>
    </source>
</evidence>
<keyword evidence="2" id="KW-0456">Lyase</keyword>
<organism evidence="4 5">
    <name type="scientific">Georgenia halophila</name>
    <dbReference type="NCBI Taxonomy" id="620889"/>
    <lineage>
        <taxon>Bacteria</taxon>
        <taxon>Bacillati</taxon>
        <taxon>Actinomycetota</taxon>
        <taxon>Actinomycetes</taxon>
        <taxon>Micrococcales</taxon>
        <taxon>Bogoriellaceae</taxon>
        <taxon>Georgenia</taxon>
    </lineage>
</organism>
<comment type="caution">
    <text evidence="4">The sequence shown here is derived from an EMBL/GenBank/DDBJ whole genome shotgun (WGS) entry which is preliminary data.</text>
</comment>
<dbReference type="InterPro" id="IPR015931">
    <property type="entry name" value="Acnase/IPM_dHydase_lsu_aba_1/3"/>
</dbReference>
<dbReference type="Gene3D" id="3.30.499.10">
    <property type="entry name" value="Aconitase, domain 3"/>
    <property type="match status" value="1"/>
</dbReference>
<dbReference type="PANTHER" id="PTHR36577">
    <property type="entry name" value="DUF521 DOMAIN PROTEIN (AFU_ORTHOLOGUE AFUA_6G00490)"/>
    <property type="match status" value="1"/>
</dbReference>
<protein>
    <submittedName>
        <fullName evidence="4">Aconitase X catalytic domain-containing protein</fullName>
    </submittedName>
</protein>
<dbReference type="Pfam" id="PF04412">
    <property type="entry name" value="AcnX"/>
    <property type="match status" value="1"/>
</dbReference>
<keyword evidence="5" id="KW-1185">Reference proteome</keyword>
<reference evidence="5" key="1">
    <citation type="journal article" date="2019" name="Int. J. Syst. Evol. Microbiol.">
        <title>The Global Catalogue of Microorganisms (GCM) 10K type strain sequencing project: providing services to taxonomists for standard genome sequencing and annotation.</title>
        <authorList>
            <consortium name="The Broad Institute Genomics Platform"/>
            <consortium name="The Broad Institute Genome Sequencing Center for Infectious Disease"/>
            <person name="Wu L."/>
            <person name="Ma J."/>
        </authorList>
    </citation>
    <scope>NUCLEOTIDE SEQUENCE [LARGE SCALE GENOMIC DNA]</scope>
    <source>
        <strain evidence="5">JCM 17810</strain>
    </source>
</reference>
<dbReference type="InterPro" id="IPR007506">
    <property type="entry name" value="PMDh-L-like_dom"/>
</dbReference>
<evidence type="ECO:0000259" key="3">
    <source>
        <dbReference type="Pfam" id="PF04412"/>
    </source>
</evidence>
<evidence type="ECO:0000313" key="5">
    <source>
        <dbReference type="Proteomes" id="UP001500622"/>
    </source>
</evidence>
<keyword evidence="1" id="KW-0408">Iron</keyword>
<feature type="domain" description="Phosphomevalonate dehydratase large subunit-like" evidence="3">
    <location>
        <begin position="1"/>
        <end position="411"/>
    </location>
</feature>
<dbReference type="PANTHER" id="PTHR36577:SF3">
    <property type="entry name" value="DUF521 DOMAIN PROTEIN (AFU_ORTHOLOGUE AFUA_6G00490)"/>
    <property type="match status" value="1"/>
</dbReference>